<organism evidence="2 3">
    <name type="scientific">Catellatospora methionotrophica</name>
    <dbReference type="NCBI Taxonomy" id="121620"/>
    <lineage>
        <taxon>Bacteria</taxon>
        <taxon>Bacillati</taxon>
        <taxon>Actinomycetota</taxon>
        <taxon>Actinomycetes</taxon>
        <taxon>Micromonosporales</taxon>
        <taxon>Micromonosporaceae</taxon>
        <taxon>Catellatospora</taxon>
    </lineage>
</organism>
<dbReference type="EMBL" id="BONJ01000030">
    <property type="protein sequence ID" value="GIG17150.1"/>
    <property type="molecule type" value="Genomic_DNA"/>
</dbReference>
<evidence type="ECO:0000256" key="1">
    <source>
        <dbReference type="SAM" id="Phobius"/>
    </source>
</evidence>
<gene>
    <name evidence="2" type="ORF">Cme02nite_54820</name>
</gene>
<accession>A0A8J3LEZ9</accession>
<keyword evidence="1" id="KW-0472">Membrane</keyword>
<keyword evidence="3" id="KW-1185">Reference proteome</keyword>
<evidence type="ECO:0000313" key="3">
    <source>
        <dbReference type="Proteomes" id="UP000660339"/>
    </source>
</evidence>
<name>A0A8J3LEZ9_9ACTN</name>
<evidence type="ECO:0000313" key="2">
    <source>
        <dbReference type="EMBL" id="GIG17150.1"/>
    </source>
</evidence>
<proteinExistence type="predicted"/>
<keyword evidence="1" id="KW-0812">Transmembrane</keyword>
<reference evidence="2" key="1">
    <citation type="submission" date="2021-01" db="EMBL/GenBank/DDBJ databases">
        <title>Whole genome shotgun sequence of Catellatospora methionotrophica NBRC 14553.</title>
        <authorList>
            <person name="Komaki H."/>
            <person name="Tamura T."/>
        </authorList>
    </citation>
    <scope>NUCLEOTIDE SEQUENCE</scope>
    <source>
        <strain evidence="2">NBRC 14553</strain>
    </source>
</reference>
<keyword evidence="1" id="KW-1133">Transmembrane helix</keyword>
<sequence length="227" mass="24838">MAAVPDTSATELWIAAGAAAATAASTVAAFFAWRTTAAAKKVAEQANTIAETANSIAVSAAHTASAIAQVEHDRWHRELTPALRYELEKPNRLVDQVRLHIHLDGPVGLDGVDGLTVSVRDDGDHTPQVPGVNAPTAQELADTIWGPLRFKPHVDEADPVGRSVPRRPLPVGSYLVFALEASRAPRWIEQPDWERQYRNGRLRLIVTCEKTGYRPWHIPWESAIPID</sequence>
<dbReference type="AlphaFoldDB" id="A0A8J3LEZ9"/>
<protein>
    <submittedName>
        <fullName evidence="2">Uncharacterized protein</fullName>
    </submittedName>
</protein>
<dbReference type="Proteomes" id="UP000660339">
    <property type="component" value="Unassembled WGS sequence"/>
</dbReference>
<feature type="transmembrane region" description="Helical" evidence="1">
    <location>
        <begin position="12"/>
        <end position="33"/>
    </location>
</feature>
<comment type="caution">
    <text evidence="2">The sequence shown here is derived from an EMBL/GenBank/DDBJ whole genome shotgun (WGS) entry which is preliminary data.</text>
</comment>